<dbReference type="NCBIfam" id="TIGR00044">
    <property type="entry name" value="YggS family pyridoxal phosphate-dependent enzyme"/>
    <property type="match status" value="1"/>
</dbReference>
<dbReference type="Pfam" id="PF01168">
    <property type="entry name" value="Ala_racemase_N"/>
    <property type="match status" value="1"/>
</dbReference>
<evidence type="ECO:0000256" key="1">
    <source>
        <dbReference type="ARBA" id="ARBA00022898"/>
    </source>
</evidence>
<feature type="domain" description="Alanine racemase N-terminal" evidence="5">
    <location>
        <begin position="28"/>
        <end position="230"/>
    </location>
</feature>
<comment type="function">
    <text evidence="2">Pyridoxal 5'-phosphate (PLP)-binding protein, which is involved in PLP homeostasis.</text>
</comment>
<accession>A0A1C6GYR8</accession>
<comment type="cofactor">
    <cofactor evidence="3">
        <name>pyridoxal 5'-phosphate</name>
        <dbReference type="ChEBI" id="CHEBI:597326"/>
    </cofactor>
</comment>
<feature type="modified residue" description="N6-(pyridoxal phosphate)lysine" evidence="2 3">
    <location>
        <position position="37"/>
    </location>
</feature>
<evidence type="ECO:0000256" key="4">
    <source>
        <dbReference type="RuleBase" id="RU004514"/>
    </source>
</evidence>
<dbReference type="Gene3D" id="3.20.20.10">
    <property type="entry name" value="Alanine racemase"/>
    <property type="match status" value="1"/>
</dbReference>
<dbReference type="CDD" id="cd00635">
    <property type="entry name" value="PLPDE_III_YBL036c_like"/>
    <property type="match status" value="1"/>
</dbReference>
<dbReference type="SUPFAM" id="SSF51419">
    <property type="entry name" value="PLP-binding barrel"/>
    <property type="match status" value="1"/>
</dbReference>
<dbReference type="InterPro" id="IPR001608">
    <property type="entry name" value="Ala_racemase_N"/>
</dbReference>
<dbReference type="PANTHER" id="PTHR10146:SF14">
    <property type="entry name" value="PYRIDOXAL PHOSPHATE HOMEOSTASIS PROTEIN"/>
    <property type="match status" value="1"/>
</dbReference>
<evidence type="ECO:0000256" key="2">
    <source>
        <dbReference type="HAMAP-Rule" id="MF_02087"/>
    </source>
</evidence>
<evidence type="ECO:0000259" key="5">
    <source>
        <dbReference type="Pfam" id="PF01168"/>
    </source>
</evidence>
<evidence type="ECO:0000313" key="6">
    <source>
        <dbReference type="EMBL" id="SCJ50275.1"/>
    </source>
</evidence>
<dbReference type="EMBL" id="FMHG01000001">
    <property type="protein sequence ID" value="SCJ50275.1"/>
    <property type="molecule type" value="Genomic_DNA"/>
</dbReference>
<evidence type="ECO:0000256" key="3">
    <source>
        <dbReference type="PIRSR" id="PIRSR004848-1"/>
    </source>
</evidence>
<dbReference type="HAMAP" id="MF_02087">
    <property type="entry name" value="PLP_homeostasis"/>
    <property type="match status" value="1"/>
</dbReference>
<dbReference type="GO" id="GO:0030170">
    <property type="term" value="F:pyridoxal phosphate binding"/>
    <property type="evidence" value="ECO:0007669"/>
    <property type="project" value="UniProtKB-UniRule"/>
</dbReference>
<dbReference type="InterPro" id="IPR029066">
    <property type="entry name" value="PLP-binding_barrel"/>
</dbReference>
<dbReference type="PIRSF" id="PIRSF004848">
    <property type="entry name" value="YBL036c_PLPDEIII"/>
    <property type="match status" value="1"/>
</dbReference>
<protein>
    <recommendedName>
        <fullName evidence="2">Pyridoxal phosphate homeostasis protein</fullName>
        <shortName evidence="2">PLP homeostasis protein</shortName>
    </recommendedName>
</protein>
<dbReference type="FunFam" id="3.20.20.10:FF:000018">
    <property type="entry name" value="Pyridoxal phosphate homeostasis protein"/>
    <property type="match status" value="1"/>
</dbReference>
<dbReference type="PANTHER" id="PTHR10146">
    <property type="entry name" value="PROLINE SYNTHETASE CO-TRANSCRIBED BACTERIAL HOMOLOG PROTEIN"/>
    <property type="match status" value="1"/>
</dbReference>
<keyword evidence="1 2" id="KW-0663">Pyridoxal phosphate</keyword>
<dbReference type="AlphaFoldDB" id="A0A1C6GYR8"/>
<proteinExistence type="inferred from homology"/>
<comment type="similarity">
    <text evidence="2 4">Belongs to the pyridoxal phosphate-binding protein YggS/PROSC family.</text>
</comment>
<gene>
    <name evidence="6" type="ORF">SAMEA3545359_00597</name>
</gene>
<name>A0A1C6GYR8_9FIRM</name>
<sequence>MENYSVDRYRQLCAQVAQSASAAGHGPGAVRLMGVTKTVPAEKVNAYIDAGLDLIGENRVQEFLDKYPTYHKQGLEIHFIGQLQRNKVKYIVDKVHMIESVDSLELAREISKRCAAIGKKMDVLIEVNIGGEASKGGILPGKLTEFLTEISSFSGLRVAGLMAIPPISEDIAVQKHYFDEMYKLFVDIKDKKIDNVFMETLSMGMSGDFQAAIACGSTQVRLGRTLFGARD</sequence>
<reference evidence="6" key="1">
    <citation type="submission" date="2015-09" db="EMBL/GenBank/DDBJ databases">
        <authorList>
            <consortium name="Pathogen Informatics"/>
        </authorList>
    </citation>
    <scope>NUCLEOTIDE SEQUENCE</scope>
    <source>
        <strain evidence="6">2789STDY5834896</strain>
    </source>
</reference>
<dbReference type="InterPro" id="IPR011078">
    <property type="entry name" value="PyrdxlP_homeostasis"/>
</dbReference>
<organism evidence="6">
    <name type="scientific">uncultured Anaerotruncus sp</name>
    <dbReference type="NCBI Taxonomy" id="905011"/>
    <lineage>
        <taxon>Bacteria</taxon>
        <taxon>Bacillati</taxon>
        <taxon>Bacillota</taxon>
        <taxon>Clostridia</taxon>
        <taxon>Eubacteriales</taxon>
        <taxon>Oscillospiraceae</taxon>
        <taxon>Anaerotruncus</taxon>
        <taxon>environmental samples</taxon>
    </lineage>
</organism>